<organism evidence="2 3">
    <name type="scientific">Asticcacaulis benevestitus DSM 16100 = ATCC BAA-896</name>
    <dbReference type="NCBI Taxonomy" id="1121022"/>
    <lineage>
        <taxon>Bacteria</taxon>
        <taxon>Pseudomonadati</taxon>
        <taxon>Pseudomonadota</taxon>
        <taxon>Alphaproteobacteria</taxon>
        <taxon>Caulobacterales</taxon>
        <taxon>Caulobacteraceae</taxon>
        <taxon>Asticcacaulis</taxon>
    </lineage>
</organism>
<dbReference type="Proteomes" id="UP000017837">
    <property type="component" value="Unassembled WGS sequence"/>
</dbReference>
<proteinExistence type="predicted"/>
<dbReference type="RefSeq" id="WP_018083356.1">
    <property type="nucleotide sequence ID" value="NZ_AQWM01000030.1"/>
</dbReference>
<dbReference type="STRING" id="1121022.GCA_000376105_03675"/>
<gene>
    <name evidence="2" type="ORF">ABENE_17065</name>
</gene>
<evidence type="ECO:0000259" key="1">
    <source>
        <dbReference type="Pfam" id="PF10091"/>
    </source>
</evidence>
<name>V4P1B0_9CAUL</name>
<dbReference type="InterPro" id="IPR006311">
    <property type="entry name" value="TAT_signal"/>
</dbReference>
<sequence>MTLCPPLSRRALLLGGATLGACLTVGMPSTPLARPRQHAQAHATDLEFDPVLTDLHRRTFHWFWDTANPANGMVPDATPGPALASIAAIGFALTAYCIGVKSGYVTRQAAAARTLTTLRTLWDLPQGPEATGVCGHKGFFYHFLHMDSGLRYDRCELSTVDSAMLLLGALTSAAFFDGPAADETEIRKLGLALYERVDWRFVAHDNGLISMGWHPEPNLPDHDARGLIERDWSRYNEGMMVTLLALGSRTHPAGDWNAWMKTIGGTWGPNFGEPHLGFSPMFGHQYSHVWFDFRGIADTFMRGKGIDYFINSRRATYAQRNYAIQNPGAFKDYGADVWGLTACRGPADVELTIGNRQVQFHEYGARGPQTGDNESFDDGTIAPTAAIGSVVFAPEICIPLIQSLRKKYGSDLYGKYGFADAFNPTFPASVETPTGRHTRRAGWVAKDYLGIDQGPILCMLENHRSGFVWDIFNRSSVTGEIAKRAFRGAGFEAVAPNGQWLSA</sequence>
<feature type="domain" description="Glycoamylase-like" evidence="1">
    <location>
        <begin position="231"/>
        <end position="475"/>
    </location>
</feature>
<dbReference type="PIRSF" id="PIRSF028431">
    <property type="entry name" value="UCP028431"/>
    <property type="match status" value="1"/>
</dbReference>
<dbReference type="PATRIC" id="fig|1121022.4.peg.3478"/>
<dbReference type="Gene3D" id="1.50.10.140">
    <property type="match status" value="1"/>
</dbReference>
<dbReference type="Pfam" id="PF10091">
    <property type="entry name" value="Glycoamylase"/>
    <property type="match status" value="1"/>
</dbReference>
<keyword evidence="3" id="KW-1185">Reference proteome</keyword>
<protein>
    <recommendedName>
        <fullName evidence="1">Glycoamylase-like domain-containing protein</fullName>
    </recommendedName>
</protein>
<dbReference type="eggNOG" id="COG5368">
    <property type="taxonomic scope" value="Bacteria"/>
</dbReference>
<accession>V4P1B0</accession>
<dbReference type="AlphaFoldDB" id="V4P1B0"/>
<dbReference type="OrthoDB" id="5937621at2"/>
<evidence type="ECO:0000313" key="2">
    <source>
        <dbReference type="EMBL" id="ESQ87782.1"/>
    </source>
</evidence>
<reference evidence="2 3" key="1">
    <citation type="journal article" date="2014" name="Nature">
        <title>Sequential evolution of bacterial morphology by co-option of a developmental regulator.</title>
        <authorList>
            <person name="Jiang C."/>
            <person name="Brown P.J."/>
            <person name="Ducret A."/>
            <person name="Brun Y.V."/>
        </authorList>
    </citation>
    <scope>NUCLEOTIDE SEQUENCE [LARGE SCALE GENOMIC DNA]</scope>
    <source>
        <strain evidence="2 3">DSM 16100</strain>
    </source>
</reference>
<dbReference type="PROSITE" id="PS51318">
    <property type="entry name" value="TAT"/>
    <property type="match status" value="1"/>
</dbReference>
<evidence type="ECO:0000313" key="3">
    <source>
        <dbReference type="Proteomes" id="UP000017837"/>
    </source>
</evidence>
<dbReference type="EMBL" id="AWGB01000042">
    <property type="protein sequence ID" value="ESQ87782.1"/>
    <property type="molecule type" value="Genomic_DNA"/>
</dbReference>
<dbReference type="InterPro" id="IPR019282">
    <property type="entry name" value="Glycoamylase-like_cons_dom"/>
</dbReference>
<dbReference type="InterPro" id="IPR016883">
    <property type="entry name" value="UCP028431"/>
</dbReference>
<comment type="caution">
    <text evidence="2">The sequence shown here is derived from an EMBL/GenBank/DDBJ whole genome shotgun (WGS) entry which is preliminary data.</text>
</comment>